<dbReference type="InterPro" id="IPR003131">
    <property type="entry name" value="T1-type_BTB"/>
</dbReference>
<feature type="domain" description="BTB" evidence="2">
    <location>
        <begin position="180"/>
        <end position="279"/>
    </location>
</feature>
<accession>A0AAD5MFA2</accession>
<evidence type="ECO:0000259" key="2">
    <source>
        <dbReference type="SMART" id="SM00225"/>
    </source>
</evidence>
<dbReference type="Gene3D" id="3.30.710.10">
    <property type="entry name" value="Potassium Channel Kv1.1, Chain A"/>
    <property type="match status" value="1"/>
</dbReference>
<protein>
    <recommendedName>
        <fullName evidence="2">BTB domain-containing protein</fullName>
    </recommendedName>
</protein>
<evidence type="ECO:0000313" key="3">
    <source>
        <dbReference type="EMBL" id="KAJ0405609.1"/>
    </source>
</evidence>
<feature type="compositionally biased region" description="Low complexity" evidence="1">
    <location>
        <begin position="295"/>
        <end position="305"/>
    </location>
</feature>
<feature type="region of interest" description="Disordered" evidence="1">
    <location>
        <begin position="1"/>
        <end position="171"/>
    </location>
</feature>
<reference evidence="3" key="1">
    <citation type="submission" date="2021-12" db="EMBL/GenBank/DDBJ databases">
        <title>Prjna785345.</title>
        <authorList>
            <person name="Rujirawat T."/>
            <person name="Krajaejun T."/>
        </authorList>
    </citation>
    <scope>NUCLEOTIDE SEQUENCE</scope>
    <source>
        <strain evidence="3">Pi057C3</strain>
    </source>
</reference>
<dbReference type="SMART" id="SM00225">
    <property type="entry name" value="BTB"/>
    <property type="match status" value="1"/>
</dbReference>
<dbReference type="InterPro" id="IPR000210">
    <property type="entry name" value="BTB/POZ_dom"/>
</dbReference>
<name>A0AAD5MFA2_PYTIN</name>
<feature type="region of interest" description="Disordered" evidence="1">
    <location>
        <begin position="616"/>
        <end position="637"/>
    </location>
</feature>
<comment type="caution">
    <text evidence="3">The sequence shown here is derived from an EMBL/GenBank/DDBJ whole genome shotgun (WGS) entry which is preliminary data.</text>
</comment>
<sequence length="637" mass="67659">MEDVPPDADADGEEEMELSLPQQSDGVDAVESGDGDGDGDGDAVDLATDRLPYDALESLFTDRTEGDSDPQEHELEPRTDSGGCDALQSTIEQPQSDDRGESVASQGEKPSLLSGETPASESRAVTPVRSPRASRVSTPQELASSTKPIVPPRPPRPFSLPSPVASGEPAVPASKAPSLEVVSFDVGGQLFRCKASLLRRHPLKRLNRILSCGCDEIAPNTYFIDRNPQHFEIVLDWYRTGKFLRRASVNEQLLRDDAAYFDLLDELFPTATEEAFSSLAAPAAAAPVPAPAATTSTTLSYQSSQPVPPVPRRPSRTVHSTSDAPSDPNAPVRFSTREIARLRPLGPPLVLQVWRHQHLVVESVRGRGKLLVRVCDLSGLSRVVVDHAVLFDSRSCFYLHDGRARLQRCVLPGDHLYSLWMEPHSEPSPQGKALVVAPPRAPAKGKAGAARAGAAPAAATEVLPAEPVMEVELRVISTFTRSEEVTSRDDQELLKELCASGVGAWSVDQSGGGSDIAGAAAVRCLFLPPHLTSEPMKEAVTPHVPVESESASFADRDAIAEQLLGTKSKSAAAPAVAAKAASKASAGSAIKRSGAAIAGVHGGERVVVYQQDKLPTASTAAGSSRVGYATQQPRQLR</sequence>
<dbReference type="GO" id="GO:0051260">
    <property type="term" value="P:protein homooligomerization"/>
    <property type="evidence" value="ECO:0007669"/>
    <property type="project" value="InterPro"/>
</dbReference>
<dbReference type="SUPFAM" id="SSF54695">
    <property type="entry name" value="POZ domain"/>
    <property type="match status" value="1"/>
</dbReference>
<feature type="compositionally biased region" description="Acidic residues" evidence="1">
    <location>
        <begin position="31"/>
        <end position="43"/>
    </location>
</feature>
<feature type="compositionally biased region" description="Polar residues" evidence="1">
    <location>
        <begin position="135"/>
        <end position="147"/>
    </location>
</feature>
<feature type="region of interest" description="Disordered" evidence="1">
    <location>
        <begin position="295"/>
        <end position="331"/>
    </location>
</feature>
<keyword evidence="4" id="KW-1185">Reference proteome</keyword>
<dbReference type="Pfam" id="PF02214">
    <property type="entry name" value="BTB_2"/>
    <property type="match status" value="1"/>
</dbReference>
<organism evidence="3 4">
    <name type="scientific">Pythium insidiosum</name>
    <name type="common">Pythiosis disease agent</name>
    <dbReference type="NCBI Taxonomy" id="114742"/>
    <lineage>
        <taxon>Eukaryota</taxon>
        <taxon>Sar</taxon>
        <taxon>Stramenopiles</taxon>
        <taxon>Oomycota</taxon>
        <taxon>Peronosporomycetes</taxon>
        <taxon>Pythiales</taxon>
        <taxon>Pythiaceae</taxon>
        <taxon>Pythium</taxon>
    </lineage>
</organism>
<dbReference type="Proteomes" id="UP001209570">
    <property type="component" value="Unassembled WGS sequence"/>
</dbReference>
<dbReference type="EMBL" id="JAKCXM010000042">
    <property type="protein sequence ID" value="KAJ0405609.1"/>
    <property type="molecule type" value="Genomic_DNA"/>
</dbReference>
<dbReference type="CDD" id="cd18316">
    <property type="entry name" value="BTB_POZ_KCTD-like"/>
    <property type="match status" value="1"/>
</dbReference>
<evidence type="ECO:0000313" key="4">
    <source>
        <dbReference type="Proteomes" id="UP001209570"/>
    </source>
</evidence>
<evidence type="ECO:0000256" key="1">
    <source>
        <dbReference type="SAM" id="MobiDB-lite"/>
    </source>
</evidence>
<dbReference type="AlphaFoldDB" id="A0AAD5MFA2"/>
<feature type="compositionally biased region" description="Basic and acidic residues" evidence="1">
    <location>
        <begin position="60"/>
        <end position="79"/>
    </location>
</feature>
<proteinExistence type="predicted"/>
<dbReference type="InterPro" id="IPR011333">
    <property type="entry name" value="SKP1/BTB/POZ_sf"/>
</dbReference>
<feature type="compositionally biased region" description="Pro residues" evidence="1">
    <location>
        <begin position="149"/>
        <end position="160"/>
    </location>
</feature>
<feature type="compositionally biased region" description="Acidic residues" evidence="1">
    <location>
        <begin position="1"/>
        <end position="17"/>
    </location>
</feature>
<gene>
    <name evidence="3" type="ORF">P43SY_007710</name>
</gene>